<protein>
    <recommendedName>
        <fullName evidence="4">Transmembrane protein</fullName>
    </recommendedName>
</protein>
<keyword evidence="1" id="KW-0472">Membrane</keyword>
<comment type="caution">
    <text evidence="2">The sequence shown here is derived from an EMBL/GenBank/DDBJ whole genome shotgun (WGS) entry which is preliminary data.</text>
</comment>
<gene>
    <name evidence="2" type="ORF">LVIROSA_LOCUS10533</name>
</gene>
<evidence type="ECO:0000313" key="3">
    <source>
        <dbReference type="Proteomes" id="UP001157418"/>
    </source>
</evidence>
<dbReference type="EMBL" id="CAKMRJ010001112">
    <property type="protein sequence ID" value="CAH1423245.1"/>
    <property type="molecule type" value="Genomic_DNA"/>
</dbReference>
<sequence length="85" mass="9439">MNHEVDDVRAGQLDISNMVANLKNHFVSLQGAYVKMVFQHNKRKKLKYCIGIVGVVTVSVVTFGGGVAWAAAGHRFLMKFFVDDL</sequence>
<keyword evidence="1" id="KW-1133">Transmembrane helix</keyword>
<accession>A0AAU9MAK7</accession>
<keyword evidence="1" id="KW-0812">Transmembrane</keyword>
<dbReference type="Proteomes" id="UP001157418">
    <property type="component" value="Unassembled WGS sequence"/>
</dbReference>
<evidence type="ECO:0000313" key="2">
    <source>
        <dbReference type="EMBL" id="CAH1423245.1"/>
    </source>
</evidence>
<keyword evidence="3" id="KW-1185">Reference proteome</keyword>
<feature type="transmembrane region" description="Helical" evidence="1">
    <location>
        <begin position="48"/>
        <end position="72"/>
    </location>
</feature>
<organism evidence="2 3">
    <name type="scientific">Lactuca virosa</name>
    <dbReference type="NCBI Taxonomy" id="75947"/>
    <lineage>
        <taxon>Eukaryota</taxon>
        <taxon>Viridiplantae</taxon>
        <taxon>Streptophyta</taxon>
        <taxon>Embryophyta</taxon>
        <taxon>Tracheophyta</taxon>
        <taxon>Spermatophyta</taxon>
        <taxon>Magnoliopsida</taxon>
        <taxon>eudicotyledons</taxon>
        <taxon>Gunneridae</taxon>
        <taxon>Pentapetalae</taxon>
        <taxon>asterids</taxon>
        <taxon>campanulids</taxon>
        <taxon>Asterales</taxon>
        <taxon>Asteraceae</taxon>
        <taxon>Cichorioideae</taxon>
        <taxon>Cichorieae</taxon>
        <taxon>Lactucinae</taxon>
        <taxon>Lactuca</taxon>
    </lineage>
</organism>
<evidence type="ECO:0008006" key="4">
    <source>
        <dbReference type="Google" id="ProtNLM"/>
    </source>
</evidence>
<dbReference type="AlphaFoldDB" id="A0AAU9MAK7"/>
<proteinExistence type="predicted"/>
<reference evidence="2 3" key="1">
    <citation type="submission" date="2022-01" db="EMBL/GenBank/DDBJ databases">
        <authorList>
            <person name="Xiong W."/>
            <person name="Schranz E."/>
        </authorList>
    </citation>
    <scope>NUCLEOTIDE SEQUENCE [LARGE SCALE GENOMIC DNA]</scope>
</reference>
<evidence type="ECO:0000256" key="1">
    <source>
        <dbReference type="SAM" id="Phobius"/>
    </source>
</evidence>
<name>A0AAU9MAK7_9ASTR</name>